<dbReference type="RefSeq" id="WP_124330870.1">
    <property type="nucleotide sequence ID" value="NZ_BEXT01000001.1"/>
</dbReference>
<dbReference type="AlphaFoldDB" id="A0A401G3Q7"/>
<evidence type="ECO:0000313" key="2">
    <source>
        <dbReference type="Proteomes" id="UP000288096"/>
    </source>
</evidence>
<reference evidence="2" key="2">
    <citation type="submission" date="2019-01" db="EMBL/GenBank/DDBJ databases">
        <title>Genome sequence of Desulfonema ishimotonii strain Tokyo 01.</title>
        <authorList>
            <person name="Fukui M."/>
        </authorList>
    </citation>
    <scope>NUCLEOTIDE SEQUENCE [LARGE SCALE GENOMIC DNA]</scope>
    <source>
        <strain evidence="2">Tokyo 01</strain>
    </source>
</reference>
<dbReference type="Proteomes" id="UP000288096">
    <property type="component" value="Unassembled WGS sequence"/>
</dbReference>
<dbReference type="OrthoDB" id="9758578at2"/>
<dbReference type="Gene3D" id="1.50.10.10">
    <property type="match status" value="1"/>
</dbReference>
<dbReference type="EMBL" id="BEXT01000001">
    <property type="protein sequence ID" value="GBC63833.1"/>
    <property type="molecule type" value="Genomic_DNA"/>
</dbReference>
<name>A0A401G3Q7_9BACT</name>
<keyword evidence="2" id="KW-1185">Reference proteome</keyword>
<dbReference type="InterPro" id="IPR008928">
    <property type="entry name" value="6-hairpin_glycosidase_sf"/>
</dbReference>
<dbReference type="SUPFAM" id="SSF48208">
    <property type="entry name" value="Six-hairpin glycosidases"/>
    <property type="match status" value="1"/>
</dbReference>
<organism evidence="1 2">
    <name type="scientific">Desulfonema ishimotonii</name>
    <dbReference type="NCBI Taxonomy" id="45657"/>
    <lineage>
        <taxon>Bacteria</taxon>
        <taxon>Pseudomonadati</taxon>
        <taxon>Thermodesulfobacteriota</taxon>
        <taxon>Desulfobacteria</taxon>
        <taxon>Desulfobacterales</taxon>
        <taxon>Desulfococcaceae</taxon>
        <taxon>Desulfonema</taxon>
    </lineage>
</organism>
<accession>A0A401G3Q7</accession>
<reference evidence="2" key="1">
    <citation type="submission" date="2017-11" db="EMBL/GenBank/DDBJ databases">
        <authorList>
            <person name="Watanabe M."/>
            <person name="Kojima H."/>
        </authorList>
    </citation>
    <scope>NUCLEOTIDE SEQUENCE [LARGE SCALE GENOMIC DNA]</scope>
    <source>
        <strain evidence="2">Tokyo 01</strain>
    </source>
</reference>
<evidence type="ECO:0000313" key="1">
    <source>
        <dbReference type="EMBL" id="GBC63833.1"/>
    </source>
</evidence>
<sequence>MKQNISGRWQQSSIDVETVAGLIADEQRPSGEIPWHSREKTDPWDHVEAAIGLGTGGYLREAERAFEWMARMQLEDGSWYSAYRDGTPEDLTRESNMSSYIAVGVFHHYLLTGNRAFLSRMWPVVARAIAFTLTLRAPEGEMYWAVSPEGNIDPMALLTGSSSIYMSLKCAIAIAEKLGYARPPAWAEAARNLKAAIRHRPHCFNVTKARYSMDWFYPILSGALTGEAARKRIDKYWKKFVIQGEGVRCVSDRPWVTIAETSECCIALAAMGNARTAGIMFNWICDKRYEDGAYWCGHTCPDMTIWPEERITWTNAVVLMAADALFELTPASRLFFHRFWETFAEGI</sequence>
<dbReference type="InterPro" id="IPR012341">
    <property type="entry name" value="6hp_glycosidase-like_sf"/>
</dbReference>
<proteinExistence type="predicted"/>
<keyword evidence="1" id="KW-0808">Transferase</keyword>
<gene>
    <name evidence="1" type="ORF">DENIS_4832</name>
</gene>
<dbReference type="GO" id="GO:0016740">
    <property type="term" value="F:transferase activity"/>
    <property type="evidence" value="ECO:0007669"/>
    <property type="project" value="UniProtKB-KW"/>
</dbReference>
<comment type="caution">
    <text evidence="1">The sequence shown here is derived from an EMBL/GenBank/DDBJ whole genome shotgun (WGS) entry which is preliminary data.</text>
</comment>
<dbReference type="GO" id="GO:0005975">
    <property type="term" value="P:carbohydrate metabolic process"/>
    <property type="evidence" value="ECO:0007669"/>
    <property type="project" value="InterPro"/>
</dbReference>
<protein>
    <submittedName>
        <fullName evidence="1">Phenyltransferase domain-containing protein</fullName>
    </submittedName>
</protein>